<keyword evidence="12 15" id="KW-0539">Nucleus</keyword>
<keyword evidence="6" id="KW-0677">Repeat</keyword>
<name>H2Y1A0_CIOIN</name>
<keyword evidence="10 15" id="KW-0156">Chromatin regulator</keyword>
<keyword evidence="11 15" id="KW-0234">DNA repair</keyword>
<dbReference type="PANTHER" id="PTHR15189">
    <property type="entry name" value="BRISC AND BRCA1-A COMPLEX MEMBER 2"/>
    <property type="match status" value="1"/>
</dbReference>
<keyword evidence="9 15" id="KW-0833">Ubl conjugation pathway</keyword>
<keyword evidence="7 15" id="KW-0227">DNA damage</keyword>
<evidence type="ECO:0000256" key="5">
    <source>
        <dbReference type="ARBA" id="ARBA00022703"/>
    </source>
</evidence>
<evidence type="ECO:0000256" key="2">
    <source>
        <dbReference type="ARBA" id="ARBA00019438"/>
    </source>
</evidence>
<evidence type="ECO:0000256" key="14">
    <source>
        <dbReference type="ARBA" id="ARBA00025766"/>
    </source>
</evidence>
<keyword evidence="17" id="KW-1185">Reference proteome</keyword>
<reference evidence="17" key="1">
    <citation type="journal article" date="2002" name="Science">
        <title>The draft genome of Ciona intestinalis: insights into chordate and vertebrate origins.</title>
        <authorList>
            <person name="Dehal P."/>
            <person name="Satou Y."/>
            <person name="Campbell R.K."/>
            <person name="Chapman J."/>
            <person name="Degnan B."/>
            <person name="De Tomaso A."/>
            <person name="Davidson B."/>
            <person name="Di Gregorio A."/>
            <person name="Gelpke M."/>
            <person name="Goodstein D.M."/>
            <person name="Harafuji N."/>
            <person name="Hastings K.E."/>
            <person name="Ho I."/>
            <person name="Hotta K."/>
            <person name="Huang W."/>
            <person name="Kawashima T."/>
            <person name="Lemaire P."/>
            <person name="Martinez D."/>
            <person name="Meinertzhagen I.A."/>
            <person name="Necula S."/>
            <person name="Nonaka M."/>
            <person name="Putnam N."/>
            <person name="Rash S."/>
            <person name="Saiga H."/>
            <person name="Satake M."/>
            <person name="Terry A."/>
            <person name="Yamada L."/>
            <person name="Wang H.G."/>
            <person name="Awazu S."/>
            <person name="Azumi K."/>
            <person name="Boore J."/>
            <person name="Branno M."/>
            <person name="Chin-Bow S."/>
            <person name="DeSantis R."/>
            <person name="Doyle S."/>
            <person name="Francino P."/>
            <person name="Keys D.N."/>
            <person name="Haga S."/>
            <person name="Hayashi H."/>
            <person name="Hino K."/>
            <person name="Imai K.S."/>
            <person name="Inaba K."/>
            <person name="Kano S."/>
            <person name="Kobayashi K."/>
            <person name="Kobayashi M."/>
            <person name="Lee B.I."/>
            <person name="Makabe K.W."/>
            <person name="Manohar C."/>
            <person name="Matassi G."/>
            <person name="Medina M."/>
            <person name="Mochizuki Y."/>
            <person name="Mount S."/>
            <person name="Morishita T."/>
            <person name="Miura S."/>
            <person name="Nakayama A."/>
            <person name="Nishizaka S."/>
            <person name="Nomoto H."/>
            <person name="Ohta F."/>
            <person name="Oishi K."/>
            <person name="Rigoutsos I."/>
            <person name="Sano M."/>
            <person name="Sasaki A."/>
            <person name="Sasakura Y."/>
            <person name="Shoguchi E."/>
            <person name="Shin-i T."/>
            <person name="Spagnuolo A."/>
            <person name="Stainier D."/>
            <person name="Suzuki M.M."/>
            <person name="Tassy O."/>
            <person name="Takatori N."/>
            <person name="Tokuoka M."/>
            <person name="Yagi K."/>
            <person name="Yoshizaki F."/>
            <person name="Wada S."/>
            <person name="Zhang C."/>
            <person name="Hyatt P.D."/>
            <person name="Larimer F."/>
            <person name="Detter C."/>
            <person name="Doggett N."/>
            <person name="Glavina T."/>
            <person name="Hawkins T."/>
            <person name="Richardson P."/>
            <person name="Lucas S."/>
            <person name="Kohara Y."/>
            <person name="Levine M."/>
            <person name="Satoh N."/>
            <person name="Rokhsar D.S."/>
        </authorList>
    </citation>
    <scope>NUCLEOTIDE SEQUENCE [LARGE SCALE GENOMIC DNA]</scope>
</reference>
<comment type="similarity">
    <text evidence="14 15">Belongs to the BABAM2 family.</text>
</comment>
<keyword evidence="5 15" id="KW-0053">Apoptosis</keyword>
<dbReference type="FunCoup" id="H2Y1A0">
    <property type="interactions" value="99"/>
</dbReference>
<dbReference type="Ensembl" id="ENSCINT00000031867.1">
    <property type="protein sequence ID" value="ENSCINP00000035684.1"/>
    <property type="gene ID" value="ENSCING00000021562.1"/>
</dbReference>
<dbReference type="GO" id="GO:0007095">
    <property type="term" value="P:mitotic G2 DNA damage checkpoint signaling"/>
    <property type="evidence" value="ECO:0007669"/>
    <property type="project" value="UniProtKB-UniRule"/>
</dbReference>
<dbReference type="Pfam" id="PF06113">
    <property type="entry name" value="BRE"/>
    <property type="match status" value="1"/>
</dbReference>
<evidence type="ECO:0000256" key="10">
    <source>
        <dbReference type="ARBA" id="ARBA00022853"/>
    </source>
</evidence>
<dbReference type="GO" id="GO:0070552">
    <property type="term" value="C:BRISC complex"/>
    <property type="evidence" value="ECO:0007669"/>
    <property type="project" value="UniProtKB-UniRule"/>
</dbReference>
<dbReference type="OMA" id="AGSTWRH"/>
<reference evidence="16" key="2">
    <citation type="submission" date="2025-08" db="UniProtKB">
        <authorList>
            <consortium name="Ensembl"/>
        </authorList>
    </citation>
    <scope>IDENTIFICATION</scope>
</reference>
<dbReference type="GO" id="GO:0010212">
    <property type="term" value="P:response to ionizing radiation"/>
    <property type="evidence" value="ECO:0007669"/>
    <property type="project" value="UniProtKB-UniRule"/>
</dbReference>
<evidence type="ECO:0000256" key="15">
    <source>
        <dbReference type="RuleBase" id="RU368019"/>
    </source>
</evidence>
<dbReference type="Proteomes" id="UP000008144">
    <property type="component" value="Unassembled WGS sequence"/>
</dbReference>
<comment type="domain">
    <text evidence="15">Contains 2 ubiquitin-conjugating enzyme family-like (UEV-like) regions. These regions lack the critical Cys residues required for ubiquitination but retain the ability to bind ubiquitin.</text>
</comment>
<organism evidence="16 17">
    <name type="scientific">Ciona intestinalis</name>
    <name type="common">Transparent sea squirt</name>
    <name type="synonym">Ascidia intestinalis</name>
    <dbReference type="NCBI Taxonomy" id="7719"/>
    <lineage>
        <taxon>Eukaryota</taxon>
        <taxon>Metazoa</taxon>
        <taxon>Chordata</taxon>
        <taxon>Tunicata</taxon>
        <taxon>Ascidiacea</taxon>
        <taxon>Phlebobranchia</taxon>
        <taxon>Cionidae</taxon>
        <taxon>Ciona</taxon>
    </lineage>
</organism>
<evidence type="ECO:0000256" key="9">
    <source>
        <dbReference type="ARBA" id="ARBA00022786"/>
    </source>
</evidence>
<protein>
    <recommendedName>
        <fullName evidence="2 15">BRISC and BRCA1-A complex member 2</fullName>
    </recommendedName>
</protein>
<evidence type="ECO:0000313" key="16">
    <source>
        <dbReference type="Ensembl" id="ENSCINP00000035684.1"/>
    </source>
</evidence>
<evidence type="ECO:0000256" key="13">
    <source>
        <dbReference type="ARBA" id="ARBA00023306"/>
    </source>
</evidence>
<keyword evidence="8 15" id="KW-0498">Mitosis</keyword>
<dbReference type="GO" id="GO:0031593">
    <property type="term" value="F:polyubiquitin modification-dependent protein binding"/>
    <property type="evidence" value="ECO:0007669"/>
    <property type="project" value="UniProtKB-UniRule"/>
</dbReference>
<comment type="subunit">
    <text evidence="15">Component of the ARISC complex. Component of the BRCA1-A complex. Component of the BRISC complex. Binds polyubiquitin.</text>
</comment>
<dbReference type="PANTHER" id="PTHR15189:SF7">
    <property type="entry name" value="BRISC AND BRCA1-A COMPLEX MEMBER 2"/>
    <property type="match status" value="1"/>
</dbReference>
<evidence type="ECO:0000256" key="4">
    <source>
        <dbReference type="ARBA" id="ARBA00022618"/>
    </source>
</evidence>
<dbReference type="HOGENOM" id="CLU_057019_0_0_1"/>
<keyword evidence="3 15" id="KW-0963">Cytoplasm</keyword>
<dbReference type="GO" id="GO:0051301">
    <property type="term" value="P:cell division"/>
    <property type="evidence" value="ECO:0007669"/>
    <property type="project" value="UniProtKB-UniRule"/>
</dbReference>
<dbReference type="GO" id="GO:0006915">
    <property type="term" value="P:apoptotic process"/>
    <property type="evidence" value="ECO:0007669"/>
    <property type="project" value="UniProtKB-UniRule"/>
</dbReference>
<dbReference type="GeneTree" id="ENSGT00390000004208"/>
<dbReference type="GO" id="GO:0045739">
    <property type="term" value="P:positive regulation of DNA repair"/>
    <property type="evidence" value="ECO:0007669"/>
    <property type="project" value="UniProtKB-UniRule"/>
</dbReference>
<dbReference type="InterPro" id="IPR010358">
    <property type="entry name" value="BRE"/>
</dbReference>
<keyword evidence="13 15" id="KW-0131">Cell cycle</keyword>
<evidence type="ECO:0000256" key="6">
    <source>
        <dbReference type="ARBA" id="ARBA00022737"/>
    </source>
</evidence>
<comment type="function">
    <text evidence="15">May play a role in homeostasis or cellular differentiation in cells of neural, epithelial and germline origins. May also act as a death receptor-associated anti-apoptotic protein, which inhibits the mitochondrial apoptotic pathway.</text>
</comment>
<keyword evidence="4 15" id="KW-0132">Cell division</keyword>
<sequence length="345" mass="39580">IKIENPISSSPPGSTDTPQNDIFTIAVPFGGEVIRWQFIFDGTNQKISPDILLPSTGFDDFDPEFDDIKSLLHWDNENKDSLLLAVQETVHLFKEHQRQVCYGIDKNLSSELSELLTEVYLKRAPKTKAPKSLNVLVKIPVDLKPLLEMFSKEISERDSIIHSPLLLVKFDLEVKKAVPMPFLPSHFEKIIGSKDQLNIPPYTMSTTIHQYVKKVEEKLTEVVQTVVTSQSKRCEYVAAFLRQFPADVLEYDAQNFSSISLVFSYQTFYFLVHISLSKFFPQNLPSVTLQSAYHLTKQDELFKKTFTNYPYSPRWSGTEMAKRTKNFILEKIPLFKDSCIRNGVL</sequence>
<evidence type="ECO:0000256" key="7">
    <source>
        <dbReference type="ARBA" id="ARBA00022763"/>
    </source>
</evidence>
<evidence type="ECO:0000256" key="3">
    <source>
        <dbReference type="ARBA" id="ARBA00022490"/>
    </source>
</evidence>
<reference evidence="16" key="3">
    <citation type="submission" date="2025-09" db="UniProtKB">
        <authorList>
            <consortium name="Ensembl"/>
        </authorList>
    </citation>
    <scope>IDENTIFICATION</scope>
</reference>
<evidence type="ECO:0000256" key="8">
    <source>
        <dbReference type="ARBA" id="ARBA00022776"/>
    </source>
</evidence>
<evidence type="ECO:0000256" key="11">
    <source>
        <dbReference type="ARBA" id="ARBA00023204"/>
    </source>
</evidence>
<dbReference type="AlphaFoldDB" id="H2Y1A0"/>
<evidence type="ECO:0000256" key="12">
    <source>
        <dbReference type="ARBA" id="ARBA00023242"/>
    </source>
</evidence>
<evidence type="ECO:0000256" key="1">
    <source>
        <dbReference type="ARBA" id="ARBA00004123"/>
    </source>
</evidence>
<dbReference type="STRING" id="7719.ENSCINP00000035684"/>
<dbReference type="GO" id="GO:0070531">
    <property type="term" value="C:BRCA1-A complex"/>
    <property type="evidence" value="ECO:0000318"/>
    <property type="project" value="GO_Central"/>
</dbReference>
<dbReference type="InParanoid" id="H2Y1A0"/>
<comment type="subcellular location">
    <subcellularLocation>
        <location evidence="15">Cytoplasm</location>
    </subcellularLocation>
    <subcellularLocation>
        <location evidence="1 15">Nucleus</location>
    </subcellularLocation>
    <text evidence="15">Localizes at sites of DNA damage at double-strand breaks (DSBs).</text>
</comment>
<proteinExistence type="inferred from homology"/>
<evidence type="ECO:0000313" key="17">
    <source>
        <dbReference type="Proteomes" id="UP000008144"/>
    </source>
</evidence>
<dbReference type="GO" id="GO:0006325">
    <property type="term" value="P:chromatin organization"/>
    <property type="evidence" value="ECO:0007669"/>
    <property type="project" value="UniProtKB-UniRule"/>
</dbReference>
<accession>H2Y1A0</accession>
<dbReference type="GO" id="GO:0006302">
    <property type="term" value="P:double-strand break repair"/>
    <property type="evidence" value="ECO:0000318"/>
    <property type="project" value="GO_Central"/>
</dbReference>
<dbReference type="GO" id="GO:0005737">
    <property type="term" value="C:cytoplasm"/>
    <property type="evidence" value="ECO:0007669"/>
    <property type="project" value="UniProtKB-SubCell"/>
</dbReference>